<sequence length="372" mass="42745">MGMRVVRPEGSPIPHFVGEPVENVELSEEEAASPVVNVDANFLVPLEERHRDVSFPRIAQMQEMMKVAEEHGSLVAFKDFPDKWQNSRPYRSADFSGEWQLLKKAWNLHRNGHRKISERKIAEGSAEFYANDPLNNLNDWLWRFCLFFSQPAFEDPFRKAFKIAQDNRDKPEFKTFFKEYEENLAPNRAELYLSIIREFFVAYDDFSQVIFRVKKGLDVDAASTVTSAQFGKTKMFYGNAFETFSSLVDILAYLNNVASGRPFDQFQSLTRKKYLELDKSSRFGPFDGTPALANLCSERDNQIRNASHHASIKLITPENKIVYRSGKGGSGPEQELGYAAYLAKCSTLFLQIINLLRFEIMLCEVHQKKFPA</sequence>
<proteinExistence type="predicted"/>
<dbReference type="Proteomes" id="UP000305888">
    <property type="component" value="Chromosome"/>
</dbReference>
<dbReference type="AlphaFoldDB" id="A0A5B8FV82"/>
<reference evidence="1 2" key="1">
    <citation type="submission" date="2019-06" db="EMBL/GenBank/DDBJ databases">
        <title>Genome sequence of Rhodobacteraceae bacterium D4M1.</title>
        <authorList>
            <person name="Cao J."/>
        </authorList>
    </citation>
    <scope>NUCLEOTIDE SEQUENCE [LARGE SCALE GENOMIC DNA]</scope>
    <source>
        <strain evidence="1 2">D4M1</strain>
    </source>
</reference>
<name>A0A5B8FV82_9RHOB</name>
<organism evidence="1 2">
    <name type="scientific">Paroceanicella profunda</name>
    <dbReference type="NCBI Taxonomy" id="2579971"/>
    <lineage>
        <taxon>Bacteria</taxon>
        <taxon>Pseudomonadati</taxon>
        <taxon>Pseudomonadota</taxon>
        <taxon>Alphaproteobacteria</taxon>
        <taxon>Rhodobacterales</taxon>
        <taxon>Paracoccaceae</taxon>
        <taxon>Paroceanicella</taxon>
    </lineage>
</organism>
<evidence type="ECO:0000313" key="2">
    <source>
        <dbReference type="Proteomes" id="UP000305888"/>
    </source>
</evidence>
<accession>A0A5B8FV82</accession>
<dbReference type="EMBL" id="CP040818">
    <property type="protein sequence ID" value="QDL90369.1"/>
    <property type="molecule type" value="Genomic_DNA"/>
</dbReference>
<gene>
    <name evidence="1" type="ORF">FDP22_00290</name>
</gene>
<dbReference type="RefSeq" id="WP_138579464.1">
    <property type="nucleotide sequence ID" value="NZ_CP040818.1"/>
</dbReference>
<dbReference type="KEGG" id="ppru:FDP22_00290"/>
<dbReference type="OrthoDB" id="7525629at2"/>
<evidence type="ECO:0000313" key="1">
    <source>
        <dbReference type="EMBL" id="QDL90369.1"/>
    </source>
</evidence>
<protein>
    <submittedName>
        <fullName evidence="1">Uncharacterized protein</fullName>
    </submittedName>
</protein>
<keyword evidence="2" id="KW-1185">Reference proteome</keyword>